<dbReference type="OrthoDB" id="1244053at2759"/>
<accession>A0A1S3YB78</accession>
<feature type="domain" description="Disease resistance protein winged helix" evidence="5">
    <location>
        <begin position="122"/>
        <end position="158"/>
    </location>
</feature>
<reference evidence="6" key="1">
    <citation type="submission" date="2025-08" db="UniProtKB">
        <authorList>
            <consortium name="RefSeq"/>
        </authorList>
    </citation>
    <scope>IDENTIFICATION</scope>
</reference>
<evidence type="ECO:0000313" key="6">
    <source>
        <dbReference type="RefSeq" id="XP_016449364.1"/>
    </source>
</evidence>
<dbReference type="PANTHER" id="PTHR23155">
    <property type="entry name" value="DISEASE RESISTANCE PROTEIN RP"/>
    <property type="match status" value="1"/>
</dbReference>
<dbReference type="InterPro" id="IPR058922">
    <property type="entry name" value="WHD_DRP"/>
</dbReference>
<dbReference type="GO" id="GO:0043531">
    <property type="term" value="F:ADP binding"/>
    <property type="evidence" value="ECO:0007669"/>
    <property type="project" value="InterPro"/>
</dbReference>
<keyword evidence="2" id="KW-0433">Leucine-rich repeat</keyword>
<evidence type="ECO:0000256" key="4">
    <source>
        <dbReference type="ARBA" id="ARBA00022840"/>
    </source>
</evidence>
<dbReference type="Pfam" id="PF23559">
    <property type="entry name" value="WHD_DRP"/>
    <property type="match status" value="1"/>
</dbReference>
<dbReference type="STRING" id="4097.A0A1S3YB78"/>
<dbReference type="KEGG" id="nta:107774377"/>
<dbReference type="Gene3D" id="1.10.8.430">
    <property type="entry name" value="Helical domain of apoptotic protease-activating factors"/>
    <property type="match status" value="1"/>
</dbReference>
<dbReference type="InterPro" id="IPR044974">
    <property type="entry name" value="Disease_R_plants"/>
</dbReference>
<dbReference type="GO" id="GO:0006952">
    <property type="term" value="P:defense response"/>
    <property type="evidence" value="ECO:0007669"/>
    <property type="project" value="InterPro"/>
</dbReference>
<dbReference type="InterPro" id="IPR036388">
    <property type="entry name" value="WH-like_DNA-bd_sf"/>
</dbReference>
<keyword evidence="4" id="KW-0067">ATP-binding</keyword>
<gene>
    <name evidence="6" type="primary">LOC107774377</name>
</gene>
<dbReference type="InterPro" id="IPR027417">
    <property type="entry name" value="P-loop_NTPase"/>
</dbReference>
<evidence type="ECO:0000256" key="3">
    <source>
        <dbReference type="ARBA" id="ARBA00022741"/>
    </source>
</evidence>
<protein>
    <submittedName>
        <fullName evidence="6">Disease resistance protein RGA3</fullName>
    </submittedName>
</protein>
<dbReference type="RefSeq" id="XP_016449364.1">
    <property type="nucleotide sequence ID" value="XM_016593878.1"/>
</dbReference>
<dbReference type="OMA" id="HTWISEG"/>
<organism evidence="6">
    <name type="scientific">Nicotiana tabacum</name>
    <name type="common">Common tobacco</name>
    <dbReference type="NCBI Taxonomy" id="4097"/>
    <lineage>
        <taxon>Eukaryota</taxon>
        <taxon>Viridiplantae</taxon>
        <taxon>Streptophyta</taxon>
        <taxon>Embryophyta</taxon>
        <taxon>Tracheophyta</taxon>
        <taxon>Spermatophyta</taxon>
        <taxon>Magnoliopsida</taxon>
        <taxon>eudicotyledons</taxon>
        <taxon>Gunneridae</taxon>
        <taxon>Pentapetalae</taxon>
        <taxon>asterids</taxon>
        <taxon>lamiids</taxon>
        <taxon>Solanales</taxon>
        <taxon>Solanaceae</taxon>
        <taxon>Nicotianoideae</taxon>
        <taxon>Nicotianeae</taxon>
        <taxon>Nicotiana</taxon>
    </lineage>
</organism>
<keyword evidence="3" id="KW-0547">Nucleotide-binding</keyword>
<evidence type="ECO:0000256" key="2">
    <source>
        <dbReference type="ARBA" id="ARBA00022614"/>
    </source>
</evidence>
<dbReference type="Gene3D" id="1.10.10.10">
    <property type="entry name" value="Winged helix-like DNA-binding domain superfamily/Winged helix DNA-binding domain"/>
    <property type="match status" value="1"/>
</dbReference>
<comment type="similarity">
    <text evidence="1">Belongs to the disease resistance NB-LRR family.</text>
</comment>
<dbReference type="PANTHER" id="PTHR23155:SF1211">
    <property type="entry name" value="OS09G0313500 PROTEIN"/>
    <property type="match status" value="1"/>
</dbReference>
<proteinExistence type="inferred from homology"/>
<dbReference type="SUPFAM" id="SSF52540">
    <property type="entry name" value="P-loop containing nucleoside triphosphate hydrolases"/>
    <property type="match status" value="1"/>
</dbReference>
<dbReference type="AlphaFoldDB" id="A0A1S3YB78"/>
<dbReference type="SMR" id="A0A1S3YB78"/>
<dbReference type="PaxDb" id="4097-A0A1S3YB78"/>
<sequence length="158" mass="18383">MDLLQAQFQDSLGGKRFLIVLDDVWNEDQEEWDKLQSEEGVEHPNLLEIGKQIIKKCGGVPLAAKTLGTLLSFKREESDWLFVQESELWGLKECDNGILPALRLSYLHFPLYLKQCFAFCSLYPKNYEIQKEKIIHTWISEGLITCHERNRQLEDIGQ</sequence>
<name>A0A1S3YB78_TOBAC</name>
<dbReference type="InterPro" id="IPR042197">
    <property type="entry name" value="Apaf_helical"/>
</dbReference>
<evidence type="ECO:0000256" key="1">
    <source>
        <dbReference type="ARBA" id="ARBA00008894"/>
    </source>
</evidence>
<evidence type="ECO:0000259" key="5">
    <source>
        <dbReference type="Pfam" id="PF23559"/>
    </source>
</evidence>